<dbReference type="EMBL" id="GDRN01083137">
    <property type="protein sequence ID" value="JAI61724.1"/>
    <property type="molecule type" value="Transcribed_RNA"/>
</dbReference>
<protein>
    <recommendedName>
        <fullName evidence="4">ARID domain-containing protein</fullName>
    </recommendedName>
</protein>
<evidence type="ECO:0000256" key="1">
    <source>
        <dbReference type="ARBA" id="ARBA00023015"/>
    </source>
</evidence>
<dbReference type="SMART" id="SM00501">
    <property type="entry name" value="BRIGHT"/>
    <property type="match status" value="1"/>
</dbReference>
<dbReference type="PANTHER" id="PTHR22970:SF14">
    <property type="entry name" value="AT-RICH INTERACTIVE DOMAIN-CONTAINING PROTEIN 2"/>
    <property type="match status" value="1"/>
</dbReference>
<organism evidence="5">
    <name type="scientific">Scylla olivacea</name>
    <name type="common">Orange mud crab</name>
    <name type="synonym">Cancer olivacea</name>
    <dbReference type="NCBI Taxonomy" id="85551"/>
    <lineage>
        <taxon>Eukaryota</taxon>
        <taxon>Metazoa</taxon>
        <taxon>Ecdysozoa</taxon>
        <taxon>Arthropoda</taxon>
        <taxon>Crustacea</taxon>
        <taxon>Multicrustacea</taxon>
        <taxon>Malacostraca</taxon>
        <taxon>Eumalacostraca</taxon>
        <taxon>Eucarida</taxon>
        <taxon>Decapoda</taxon>
        <taxon>Pleocyemata</taxon>
        <taxon>Brachyura</taxon>
        <taxon>Eubrachyura</taxon>
        <taxon>Portunoidea</taxon>
        <taxon>Portunidae</taxon>
        <taxon>Portuninae</taxon>
        <taxon>Scylla</taxon>
    </lineage>
</organism>
<proteinExistence type="predicted"/>
<evidence type="ECO:0000256" key="3">
    <source>
        <dbReference type="ARBA" id="ARBA00023242"/>
    </source>
</evidence>
<evidence type="ECO:0000256" key="2">
    <source>
        <dbReference type="ARBA" id="ARBA00023163"/>
    </source>
</evidence>
<dbReference type="InterPro" id="IPR036431">
    <property type="entry name" value="ARID_dom_sf"/>
</dbReference>
<evidence type="ECO:0000259" key="4">
    <source>
        <dbReference type="PROSITE" id="PS51011"/>
    </source>
</evidence>
<dbReference type="GO" id="GO:0003677">
    <property type="term" value="F:DNA binding"/>
    <property type="evidence" value="ECO:0007669"/>
    <property type="project" value="InterPro"/>
</dbReference>
<feature type="domain" description="ARID" evidence="4">
    <location>
        <begin position="13"/>
        <end position="101"/>
    </location>
</feature>
<dbReference type="AlphaFoldDB" id="A0A0P4W548"/>
<dbReference type="Pfam" id="PF01388">
    <property type="entry name" value="ARID"/>
    <property type="match status" value="1"/>
</dbReference>
<keyword evidence="1" id="KW-0805">Transcription regulation</keyword>
<keyword evidence="2" id="KW-0804">Transcription</keyword>
<dbReference type="SUPFAM" id="SSF46774">
    <property type="entry name" value="ARID-like"/>
    <property type="match status" value="1"/>
</dbReference>
<dbReference type="PANTHER" id="PTHR22970">
    <property type="entry name" value="AT-RICH INTERACTIVE DOMAIN-CONTAINING PROTEIN 2"/>
    <property type="match status" value="1"/>
</dbReference>
<accession>A0A0P4W548</accession>
<dbReference type="Gene3D" id="1.10.150.60">
    <property type="entry name" value="ARID DNA-binding domain"/>
    <property type="match status" value="1"/>
</dbReference>
<evidence type="ECO:0000313" key="5">
    <source>
        <dbReference type="EMBL" id="JAI61724.1"/>
    </source>
</evidence>
<reference evidence="5" key="1">
    <citation type="submission" date="2015-09" db="EMBL/GenBank/DDBJ databases">
        <title>Scylla olivacea transcriptome.</title>
        <authorList>
            <person name="Ikhwanuddin M."/>
        </authorList>
    </citation>
    <scope>NUCLEOTIDE SEQUENCE</scope>
</reference>
<name>A0A0P4W548_SCYOL</name>
<dbReference type="InterPro" id="IPR052406">
    <property type="entry name" value="Chromatin_Remodeling_Comp"/>
</dbReference>
<keyword evidence="3" id="KW-0539">Nucleus</keyword>
<dbReference type="InterPro" id="IPR001606">
    <property type="entry name" value="ARID_dom"/>
</dbReference>
<dbReference type="PROSITE" id="PS51011">
    <property type="entry name" value="ARID"/>
    <property type="match status" value="1"/>
</dbReference>
<sequence length="101" mass="11439">MTKEMNKDAEAYDREYDGFLKQLEEFHQQRGTPFKRLPRINGKGVDLYLLYVVVTARGGWQKVGDLATTCIFPPLALWHLTHATKHTPTSPARALTPSLSP</sequence>
<dbReference type="SMART" id="SM01014">
    <property type="entry name" value="ARID"/>
    <property type="match status" value="1"/>
</dbReference>